<organism evidence="2 3">
    <name type="scientific">Drosophila madeirensis</name>
    <name type="common">Fruit fly</name>
    <dbReference type="NCBI Taxonomy" id="30013"/>
    <lineage>
        <taxon>Eukaryota</taxon>
        <taxon>Metazoa</taxon>
        <taxon>Ecdysozoa</taxon>
        <taxon>Arthropoda</taxon>
        <taxon>Hexapoda</taxon>
        <taxon>Insecta</taxon>
        <taxon>Pterygota</taxon>
        <taxon>Neoptera</taxon>
        <taxon>Endopterygota</taxon>
        <taxon>Diptera</taxon>
        <taxon>Brachycera</taxon>
        <taxon>Muscomorpha</taxon>
        <taxon>Ephydroidea</taxon>
        <taxon>Drosophilidae</taxon>
        <taxon>Drosophila</taxon>
        <taxon>Sophophora</taxon>
    </lineage>
</organism>
<dbReference type="AlphaFoldDB" id="A0AAU9FPF3"/>
<dbReference type="Proteomes" id="UP001500889">
    <property type="component" value="Chromosome J"/>
</dbReference>
<dbReference type="EMBL" id="AP029265">
    <property type="protein sequence ID" value="BFF97567.1"/>
    <property type="molecule type" value="Genomic_DNA"/>
</dbReference>
<feature type="region of interest" description="Disordered" evidence="1">
    <location>
        <begin position="1"/>
        <end position="35"/>
    </location>
</feature>
<protein>
    <submittedName>
        <fullName evidence="2">Uncharacterized protein</fullName>
    </submittedName>
</protein>
<proteinExistence type="predicted"/>
<reference evidence="2 3" key="1">
    <citation type="submission" date="2024-02" db="EMBL/GenBank/DDBJ databases">
        <title>A chromosome-level genome assembly of Drosophila madeirensis, a fruit fly species endemic to Madeira island.</title>
        <authorList>
            <person name="Tomihara K."/>
            <person name="Llopart A."/>
            <person name="Yamamoto D."/>
        </authorList>
    </citation>
    <scope>NUCLEOTIDE SEQUENCE [LARGE SCALE GENOMIC DNA]</scope>
    <source>
        <strain evidence="2 3">RF1</strain>
    </source>
</reference>
<feature type="compositionally biased region" description="Polar residues" evidence="1">
    <location>
        <begin position="1"/>
        <end position="14"/>
    </location>
</feature>
<evidence type="ECO:0000256" key="1">
    <source>
        <dbReference type="SAM" id="MobiDB-lite"/>
    </source>
</evidence>
<keyword evidence="3" id="KW-1185">Reference proteome</keyword>
<sequence>MIFGGTQPQQQKQKLSLRGQQLKHPYKRAASSPHVRAAHATSQRCFSCLRPSPILTEDDPMRGLLLASRL</sequence>
<evidence type="ECO:0000313" key="2">
    <source>
        <dbReference type="EMBL" id="BFF97567.1"/>
    </source>
</evidence>
<evidence type="ECO:0000313" key="3">
    <source>
        <dbReference type="Proteomes" id="UP001500889"/>
    </source>
</evidence>
<gene>
    <name evidence="2" type="ORF">DMAD_05953</name>
</gene>
<accession>A0AAU9FPF3</accession>
<name>A0AAU9FPF3_DROMD</name>